<dbReference type="PANTHER" id="PTHR31956:SF1">
    <property type="entry name" value="NON-SPECIFIC PHOSPHOLIPASE C1"/>
    <property type="match status" value="1"/>
</dbReference>
<keyword evidence="2" id="KW-0732">Signal</keyword>
<name>A0A6A6C165_ZASCE</name>
<evidence type="ECO:0000313" key="4">
    <source>
        <dbReference type="Proteomes" id="UP000799537"/>
    </source>
</evidence>
<dbReference type="Pfam" id="PF04185">
    <property type="entry name" value="Phosphoesterase"/>
    <property type="match status" value="1"/>
</dbReference>
<gene>
    <name evidence="3" type="ORF">M409DRAFT_30034</name>
</gene>
<dbReference type="Gene3D" id="3.40.720.10">
    <property type="entry name" value="Alkaline Phosphatase, subunit A"/>
    <property type="match status" value="2"/>
</dbReference>
<dbReference type="EMBL" id="ML993636">
    <property type="protein sequence ID" value="KAF2159559.1"/>
    <property type="molecule type" value="Genomic_DNA"/>
</dbReference>
<proteinExistence type="predicted"/>
<dbReference type="AlphaFoldDB" id="A0A6A6C165"/>
<accession>A0A6A6C165</accession>
<organism evidence="3 4">
    <name type="scientific">Zasmidium cellare ATCC 36951</name>
    <dbReference type="NCBI Taxonomy" id="1080233"/>
    <lineage>
        <taxon>Eukaryota</taxon>
        <taxon>Fungi</taxon>
        <taxon>Dikarya</taxon>
        <taxon>Ascomycota</taxon>
        <taxon>Pezizomycotina</taxon>
        <taxon>Dothideomycetes</taxon>
        <taxon>Dothideomycetidae</taxon>
        <taxon>Mycosphaerellales</taxon>
        <taxon>Mycosphaerellaceae</taxon>
        <taxon>Zasmidium</taxon>
    </lineage>
</organism>
<dbReference type="CDD" id="cd16014">
    <property type="entry name" value="PLC"/>
    <property type="match status" value="1"/>
</dbReference>
<dbReference type="InterPro" id="IPR017850">
    <property type="entry name" value="Alkaline_phosphatase_core_sf"/>
</dbReference>
<sequence>MLSTKALIGASFVAAASAGSLKDIKHVVLFMQENRGFDHYFGTMPGVRGFADPNVQVNSDGRSTFQQPVTSKQSTAVNQLTPWYFNYLGGDWFDATRCTSGGGYSWQAMHESYNNGLSNQWVAGNSPYSLGYFKRQDIPTHFDVADGWTVADMYQEAILAATDPNRIIWMTGTVNNPGTPSNPDGQGDMMLDNSATPGCEAPHLNCFPMQWKSYAEYLQEAGVSWQVYQDPDNFEDNMLAYFQQYQDASNDTNNPLTKYGNSYIGLDKFYEDAKSGNLPLVSWIIGPGELTEHQPYLPSDGAWLYNQIIDAITSGASAKDTALFISYDEVGGYMDHVVPFHAPSGTAGEWMDDPYNISGYTPVGPGYRVPFMIVSPWTRGGNVFTEPADHNSQIMFVEEWLEAQGYTNVRSNEVPPWRRAHMSNLLNAFDFDHPDYSIPTVASAPAPLTTPGPEPSDGPIGALSGNYVGAAKCAADHPTAHPPVPYNQANANQNMTLATEEGFKPVRGALTEGRYLTFEFAGFGLANNHGRIGFSRASSTHNDIRQRWVLHQQGDADSNVFTISSALDGSYISNKLALSSNKGSAQQFTITYLGNGNGYTAQFGGQSLTMGANQQLSASRRRPSRGFDVYSVTYHS</sequence>
<feature type="signal peptide" evidence="2">
    <location>
        <begin position="1"/>
        <end position="18"/>
    </location>
</feature>
<evidence type="ECO:0000256" key="1">
    <source>
        <dbReference type="ARBA" id="ARBA00022801"/>
    </source>
</evidence>
<feature type="chain" id="PRO_5025427342" description="Non-hemolytic phospholipase C" evidence="2">
    <location>
        <begin position="19"/>
        <end position="636"/>
    </location>
</feature>
<keyword evidence="1" id="KW-0378">Hydrolase</keyword>
<dbReference type="OrthoDB" id="5135119at2759"/>
<evidence type="ECO:0000313" key="3">
    <source>
        <dbReference type="EMBL" id="KAF2159559.1"/>
    </source>
</evidence>
<dbReference type="PANTHER" id="PTHR31956">
    <property type="entry name" value="NON-SPECIFIC PHOSPHOLIPASE C4-RELATED"/>
    <property type="match status" value="1"/>
</dbReference>
<dbReference type="InterPro" id="IPR007312">
    <property type="entry name" value="Phosphoesterase"/>
</dbReference>
<dbReference type="RefSeq" id="XP_033660448.1">
    <property type="nucleotide sequence ID" value="XM_033809728.1"/>
</dbReference>
<reference evidence="3" key="1">
    <citation type="journal article" date="2020" name="Stud. Mycol.">
        <title>101 Dothideomycetes genomes: a test case for predicting lifestyles and emergence of pathogens.</title>
        <authorList>
            <person name="Haridas S."/>
            <person name="Albert R."/>
            <person name="Binder M."/>
            <person name="Bloem J."/>
            <person name="Labutti K."/>
            <person name="Salamov A."/>
            <person name="Andreopoulos B."/>
            <person name="Baker S."/>
            <person name="Barry K."/>
            <person name="Bills G."/>
            <person name="Bluhm B."/>
            <person name="Cannon C."/>
            <person name="Castanera R."/>
            <person name="Culley D."/>
            <person name="Daum C."/>
            <person name="Ezra D."/>
            <person name="Gonzalez J."/>
            <person name="Henrissat B."/>
            <person name="Kuo A."/>
            <person name="Liang C."/>
            <person name="Lipzen A."/>
            <person name="Lutzoni F."/>
            <person name="Magnuson J."/>
            <person name="Mondo S."/>
            <person name="Nolan M."/>
            <person name="Ohm R."/>
            <person name="Pangilinan J."/>
            <person name="Park H.-J."/>
            <person name="Ramirez L."/>
            <person name="Alfaro M."/>
            <person name="Sun H."/>
            <person name="Tritt A."/>
            <person name="Yoshinaga Y."/>
            <person name="Zwiers L.-H."/>
            <person name="Turgeon B."/>
            <person name="Goodwin S."/>
            <person name="Spatafora J."/>
            <person name="Crous P."/>
            <person name="Grigoriev I."/>
        </authorList>
    </citation>
    <scope>NUCLEOTIDE SEQUENCE</scope>
    <source>
        <strain evidence="3">ATCC 36951</strain>
    </source>
</reference>
<protein>
    <recommendedName>
        <fullName evidence="5">Non-hemolytic phospholipase C</fullName>
    </recommendedName>
</protein>
<dbReference type="GeneID" id="54563000"/>
<evidence type="ECO:0008006" key="5">
    <source>
        <dbReference type="Google" id="ProtNLM"/>
    </source>
</evidence>
<dbReference type="Proteomes" id="UP000799537">
    <property type="component" value="Unassembled WGS sequence"/>
</dbReference>
<evidence type="ECO:0000256" key="2">
    <source>
        <dbReference type="SAM" id="SignalP"/>
    </source>
</evidence>
<dbReference type="GO" id="GO:0042578">
    <property type="term" value="F:phosphoric ester hydrolase activity"/>
    <property type="evidence" value="ECO:0007669"/>
    <property type="project" value="UniProtKB-ARBA"/>
</dbReference>
<keyword evidence="4" id="KW-1185">Reference proteome</keyword>